<dbReference type="InterPro" id="IPR001330">
    <property type="entry name" value="Prenyltrans"/>
</dbReference>
<comment type="function">
    <text evidence="9">Catalyzes the transfer of a farnesyl moiety from farnesyl diphosphate to a cysteine at the fourth position from the C-terminus of several proteins. The beta subunit is responsible for peptide-binding.</text>
</comment>
<keyword evidence="5 9" id="KW-0808">Transferase</keyword>
<accession>A0A5K1V4Y5</accession>
<dbReference type="Proteomes" id="UP000078387">
    <property type="component" value="Unassembled WGS sequence"/>
</dbReference>
<dbReference type="FunFam" id="1.50.10.20:FF:000042">
    <property type="entry name" value="Protein farnesyltransferase subunit beta"/>
    <property type="match status" value="1"/>
</dbReference>
<dbReference type="GO" id="GO:0005965">
    <property type="term" value="C:protein farnesyltransferase complex"/>
    <property type="evidence" value="ECO:0007669"/>
    <property type="project" value="UniProtKB-UniRule"/>
</dbReference>
<dbReference type="InterPro" id="IPR008930">
    <property type="entry name" value="Terpenoid_cyclase/PrenylTrfase"/>
</dbReference>
<evidence type="ECO:0000259" key="10">
    <source>
        <dbReference type="Pfam" id="PF00432"/>
    </source>
</evidence>
<keyword evidence="6 9" id="KW-0479">Metal-binding</keyword>
<dbReference type="GO" id="GO:0008270">
    <property type="term" value="F:zinc ion binding"/>
    <property type="evidence" value="ECO:0007669"/>
    <property type="project" value="UniProtKB-UniRule"/>
</dbReference>
<dbReference type="VEuPathDB" id="AmoebaDB:EHI_006190"/>
<evidence type="ECO:0000256" key="9">
    <source>
        <dbReference type="RuleBase" id="RU365056"/>
    </source>
</evidence>
<keyword evidence="8 9" id="KW-0862">Zinc</keyword>
<dbReference type="CDD" id="cd02893">
    <property type="entry name" value="FTase"/>
    <property type="match status" value="1"/>
</dbReference>
<feature type="domain" description="Prenyltransferase alpha-alpha toroid" evidence="10">
    <location>
        <begin position="44"/>
        <end position="358"/>
    </location>
</feature>
<dbReference type="VEuPathDB" id="AmoebaDB:EHI7A_114620"/>
<evidence type="ECO:0000256" key="7">
    <source>
        <dbReference type="ARBA" id="ARBA00022737"/>
    </source>
</evidence>
<dbReference type="GO" id="GO:0097354">
    <property type="term" value="P:prenylation"/>
    <property type="evidence" value="ECO:0007669"/>
    <property type="project" value="UniProtKB-UniRule"/>
</dbReference>
<name>A0A5K1V4Y5_ENTHI</name>
<gene>
    <name evidence="11" type="ORF">CL6EHI_006190</name>
</gene>
<evidence type="ECO:0000256" key="6">
    <source>
        <dbReference type="ARBA" id="ARBA00022723"/>
    </source>
</evidence>
<dbReference type="VEuPathDB" id="AmoebaDB:EHI8A_124300"/>
<evidence type="ECO:0000313" key="12">
    <source>
        <dbReference type="Proteomes" id="UP000078387"/>
    </source>
</evidence>
<evidence type="ECO:0000256" key="1">
    <source>
        <dbReference type="ARBA" id="ARBA00010497"/>
    </source>
</evidence>
<dbReference type="Gene3D" id="1.50.10.20">
    <property type="match status" value="1"/>
</dbReference>
<dbReference type="PANTHER" id="PTHR11774:SF6">
    <property type="entry name" value="PROTEIN FARNESYLTRANSFERASE SUBUNIT BETA"/>
    <property type="match status" value="1"/>
</dbReference>
<dbReference type="GO" id="GO:0004660">
    <property type="term" value="F:protein farnesyltransferase activity"/>
    <property type="evidence" value="ECO:0007669"/>
    <property type="project" value="UniProtKB-UniRule"/>
</dbReference>
<keyword evidence="4 9" id="KW-0637">Prenyltransferase</keyword>
<evidence type="ECO:0000313" key="11">
    <source>
        <dbReference type="EMBL" id="GAT95562.1"/>
    </source>
</evidence>
<evidence type="ECO:0000256" key="8">
    <source>
        <dbReference type="ARBA" id="ARBA00022833"/>
    </source>
</evidence>
<keyword evidence="7" id="KW-0677">Repeat</keyword>
<dbReference type="SUPFAM" id="SSF48239">
    <property type="entry name" value="Terpenoid cyclases/Protein prenyltransferases"/>
    <property type="match status" value="1"/>
</dbReference>
<dbReference type="VEuPathDB" id="AmoebaDB:EHI5A_163080"/>
<evidence type="ECO:0000256" key="3">
    <source>
        <dbReference type="ARBA" id="ARBA00015798"/>
    </source>
</evidence>
<evidence type="ECO:0000256" key="4">
    <source>
        <dbReference type="ARBA" id="ARBA00022602"/>
    </source>
</evidence>
<dbReference type="PANTHER" id="PTHR11774">
    <property type="entry name" value="GERANYLGERANYL TRANSFERASE TYPE BETA SUBUNIT"/>
    <property type="match status" value="1"/>
</dbReference>
<dbReference type="InterPro" id="IPR045089">
    <property type="entry name" value="PGGT1B-like"/>
</dbReference>
<dbReference type="OMA" id="WCIYWIL"/>
<dbReference type="Pfam" id="PF00432">
    <property type="entry name" value="Prenyltrans"/>
    <property type="match status" value="1"/>
</dbReference>
<comment type="catalytic activity">
    <reaction evidence="9">
        <text>L-cysteinyl-[protein] + (2E,6E)-farnesyl diphosphate = S-(2E,6E)-farnesyl-L-cysteinyl-[protein] + diphosphate</text>
        <dbReference type="Rhea" id="RHEA:13345"/>
        <dbReference type="Rhea" id="RHEA-COMP:10131"/>
        <dbReference type="Rhea" id="RHEA-COMP:11535"/>
        <dbReference type="ChEBI" id="CHEBI:29950"/>
        <dbReference type="ChEBI" id="CHEBI:33019"/>
        <dbReference type="ChEBI" id="CHEBI:86019"/>
        <dbReference type="ChEBI" id="CHEBI:175763"/>
    </reaction>
</comment>
<organism evidence="11 12">
    <name type="scientific">Entamoeba histolytica</name>
    <dbReference type="NCBI Taxonomy" id="5759"/>
    <lineage>
        <taxon>Eukaryota</taxon>
        <taxon>Amoebozoa</taxon>
        <taxon>Evosea</taxon>
        <taxon>Archamoebae</taxon>
        <taxon>Mastigamoebida</taxon>
        <taxon>Entamoebidae</taxon>
        <taxon>Entamoeba</taxon>
    </lineage>
</organism>
<proteinExistence type="inferred from homology"/>
<dbReference type="EMBL" id="BDEQ01000001">
    <property type="protein sequence ID" value="GAT95562.1"/>
    <property type="molecule type" value="Genomic_DNA"/>
</dbReference>
<comment type="similarity">
    <text evidence="1 9">Belongs to the protein prenyltransferase subunit beta family.</text>
</comment>
<dbReference type="InterPro" id="IPR026872">
    <property type="entry name" value="FTB"/>
</dbReference>
<evidence type="ECO:0000256" key="2">
    <source>
        <dbReference type="ARBA" id="ARBA00012702"/>
    </source>
</evidence>
<dbReference type="VEuPathDB" id="AmoebaDB:KM1_196810"/>
<comment type="subunit">
    <text evidence="9">Heterodimer of an alpha and a beta subunit.</text>
</comment>
<comment type="caution">
    <text evidence="11">The sequence shown here is derived from an EMBL/GenBank/DDBJ whole genome shotgun (WGS) entry which is preliminary data.</text>
</comment>
<sequence>MEIEEVEVETVTSIDQYECQNTVEKEKAYTRYIIRHNFLTYSFNPEIHIKWLTLSIHKPLPSGFMSLDSSTPWILYWTLNPLRLFGYNVDKYLNEYTEALRLITLPDGVIRGSQQSIPIVAGCYSGVCTMIDIGTVNAYQLINRQNTYNFLISKKFPDGSFEMNCDSGDIDTRACYCAISTAYVLNILDDNLKQGVAEWLLKCQTYEGGFSGCPGGEAHGGYSYCAVAALALLGRIDEIDINKLLRWLIQRQKPIEGGFDGRINKLVDACYTFWQASIFGILKKYSKTFQASPVFPNVDKLLDYIILASQNKDGGYRDKPSKKPDLYHTNYALSGISSILHASDHQMKNTIRPIEPAMGVDQFYFDKACEYFRSL</sequence>
<comment type="cofactor">
    <cofactor evidence="9">
        <name>Zn(2+)</name>
        <dbReference type="ChEBI" id="CHEBI:29105"/>
    </cofactor>
    <text evidence="9">Binds 1 zinc ion per subunit.</text>
</comment>
<dbReference type="EC" id="2.5.1.58" evidence="2 9"/>
<reference evidence="11 12" key="1">
    <citation type="submission" date="2016-05" db="EMBL/GenBank/DDBJ databases">
        <title>First whole genome sequencing of Entamoeba histolytica HM1:IMSS-clone-6.</title>
        <authorList>
            <person name="Mukherjee Avik.K."/>
            <person name="Izumyama S."/>
            <person name="Nakada-Tsukui K."/>
            <person name="Nozaki T."/>
        </authorList>
    </citation>
    <scope>NUCLEOTIDE SEQUENCE [LARGE SCALE GENOMIC DNA]</scope>
    <source>
        <strain evidence="11 12">HM1:IMSS clone 6</strain>
    </source>
</reference>
<dbReference type="AlphaFoldDB" id="A0A5K1V4Y5"/>
<protein>
    <recommendedName>
        <fullName evidence="3 9">Protein farnesyltransferase subunit beta</fullName>
        <shortName evidence="9">FTase-beta</shortName>
        <ecNumber evidence="2 9">2.5.1.58</ecNumber>
    </recommendedName>
</protein>
<evidence type="ECO:0000256" key="5">
    <source>
        <dbReference type="ARBA" id="ARBA00022679"/>
    </source>
</evidence>